<reference evidence="2 3" key="1">
    <citation type="submission" date="2016-07" db="EMBL/GenBank/DDBJ databases">
        <title>Multi-omics approach to identify versatile polysaccharide utilization systems of a marine flavobacterium Gramella flava.</title>
        <authorList>
            <person name="Tang K."/>
        </authorList>
    </citation>
    <scope>NUCLEOTIDE SEQUENCE [LARGE SCALE GENOMIC DNA]</scope>
    <source>
        <strain evidence="2 3">JLT2011</strain>
    </source>
</reference>
<evidence type="ECO:0000313" key="3">
    <source>
        <dbReference type="Proteomes" id="UP000186230"/>
    </source>
</evidence>
<proteinExistence type="predicted"/>
<dbReference type="Proteomes" id="UP000186230">
    <property type="component" value="Chromosome"/>
</dbReference>
<dbReference type="AlphaFoldDB" id="A0A1L7I6X6"/>
<feature type="domain" description="Lipocalin-like" evidence="1">
    <location>
        <begin position="33"/>
        <end position="113"/>
    </location>
</feature>
<dbReference type="EMBL" id="CP016359">
    <property type="protein sequence ID" value="APU69347.1"/>
    <property type="molecule type" value="Genomic_DNA"/>
</dbReference>
<organism evidence="2 3">
    <name type="scientific">Christiangramia flava JLT2011</name>
    <dbReference type="NCBI Taxonomy" id="1229726"/>
    <lineage>
        <taxon>Bacteria</taxon>
        <taxon>Pseudomonadati</taxon>
        <taxon>Bacteroidota</taxon>
        <taxon>Flavobacteriia</taxon>
        <taxon>Flavobacteriales</taxon>
        <taxon>Flavobacteriaceae</taxon>
        <taxon>Christiangramia</taxon>
    </lineage>
</organism>
<evidence type="ECO:0000259" key="1">
    <source>
        <dbReference type="Pfam" id="PF13648"/>
    </source>
</evidence>
<protein>
    <recommendedName>
        <fullName evidence="1">Lipocalin-like domain-containing protein</fullName>
    </recommendedName>
</protein>
<dbReference type="Pfam" id="PF13648">
    <property type="entry name" value="Lipocalin_4"/>
    <property type="match status" value="1"/>
</dbReference>
<keyword evidence="3" id="KW-1185">Reference proteome</keyword>
<dbReference type="RefSeq" id="WP_083645023.1">
    <property type="nucleotide sequence ID" value="NZ_AMRU01000007.1"/>
</dbReference>
<dbReference type="OrthoDB" id="708275at2"/>
<sequence length="129" mass="14742">MTRFILIFSLVILSSCSKESEHFEMVDLSVQTLTGEWQLTRKYVSPGGEAIWENVKNGPVYKFSADNTFQYSEEHCLSGTYSLNDDTLNLICSDSDDIRSYHISEITTGSLEISFTGCIESCIYYYEKR</sequence>
<dbReference type="PROSITE" id="PS51257">
    <property type="entry name" value="PROKAR_LIPOPROTEIN"/>
    <property type="match status" value="1"/>
</dbReference>
<dbReference type="KEGG" id="gfl:GRFL_2623"/>
<accession>A0A1L7I6X6</accession>
<gene>
    <name evidence="2" type="ORF">GRFL_2623</name>
</gene>
<dbReference type="InterPro" id="IPR024311">
    <property type="entry name" value="Lipocalin-like"/>
</dbReference>
<dbReference type="STRING" id="1229726.GRFL_2623"/>
<name>A0A1L7I6X6_9FLAO</name>
<evidence type="ECO:0000313" key="2">
    <source>
        <dbReference type="EMBL" id="APU69347.1"/>
    </source>
</evidence>